<dbReference type="VEuPathDB" id="CryptoDB:Vbra_17890"/>
<feature type="region of interest" description="Disordered" evidence="1">
    <location>
        <begin position="1"/>
        <end position="102"/>
    </location>
</feature>
<dbReference type="AlphaFoldDB" id="A0A0G4GIV6"/>
<accession>A0A0G4GIV6</accession>
<feature type="compositionally biased region" description="Low complexity" evidence="1">
    <location>
        <begin position="167"/>
        <end position="190"/>
    </location>
</feature>
<evidence type="ECO:0000256" key="1">
    <source>
        <dbReference type="SAM" id="MobiDB-lite"/>
    </source>
</evidence>
<feature type="compositionally biased region" description="Low complexity" evidence="1">
    <location>
        <begin position="121"/>
        <end position="138"/>
    </location>
</feature>
<reference evidence="2 3" key="1">
    <citation type="submission" date="2014-11" db="EMBL/GenBank/DDBJ databases">
        <authorList>
            <person name="Zhu J."/>
            <person name="Qi W."/>
            <person name="Song R."/>
        </authorList>
    </citation>
    <scope>NUCLEOTIDE SEQUENCE [LARGE SCALE GENOMIC DNA]</scope>
</reference>
<proteinExistence type="predicted"/>
<keyword evidence="3" id="KW-1185">Reference proteome</keyword>
<dbReference type="EMBL" id="CDMY01000677">
    <property type="protein sequence ID" value="CEM29657.1"/>
    <property type="molecule type" value="Genomic_DNA"/>
</dbReference>
<feature type="region of interest" description="Disordered" evidence="1">
    <location>
        <begin position="165"/>
        <end position="233"/>
    </location>
</feature>
<sequence>MEPLPGTPTPMGAPSRPPNFPHQQQHEGDASNIHRRHSSAICQDPTIEASPVASPEAQGRPSAVRYHHQYQQYQVGPSAAPGAGPQSKAASVAAVGAAGGGVPSAMSLAPPPVVYFFPTNGQQTGSSSPGTPSVSPGGRVLLSPVSEKSPWEIMQEAELAVRVVSRQQHQQQQQQQQPAGVIQQQQSHPHPSGPVSLSHLASNRAFSVPPVLLHHSDSHHDATPTRHSAFPNT</sequence>
<organism evidence="2 3">
    <name type="scientific">Vitrella brassicaformis (strain CCMP3155)</name>
    <dbReference type="NCBI Taxonomy" id="1169540"/>
    <lineage>
        <taxon>Eukaryota</taxon>
        <taxon>Sar</taxon>
        <taxon>Alveolata</taxon>
        <taxon>Colpodellida</taxon>
        <taxon>Vitrellaceae</taxon>
        <taxon>Vitrella</taxon>
    </lineage>
</organism>
<feature type="region of interest" description="Disordered" evidence="1">
    <location>
        <begin position="119"/>
        <end position="143"/>
    </location>
</feature>
<name>A0A0G4GIV6_VITBC</name>
<evidence type="ECO:0000313" key="2">
    <source>
        <dbReference type="EMBL" id="CEM29657.1"/>
    </source>
</evidence>
<dbReference type="InParanoid" id="A0A0G4GIV6"/>
<gene>
    <name evidence="2" type="ORF">Vbra_17890</name>
</gene>
<protein>
    <submittedName>
        <fullName evidence="2">Uncharacterized protein</fullName>
    </submittedName>
</protein>
<dbReference type="Proteomes" id="UP000041254">
    <property type="component" value="Unassembled WGS sequence"/>
</dbReference>
<feature type="compositionally biased region" description="Basic and acidic residues" evidence="1">
    <location>
        <begin position="214"/>
        <end position="224"/>
    </location>
</feature>
<evidence type="ECO:0000313" key="3">
    <source>
        <dbReference type="Proteomes" id="UP000041254"/>
    </source>
</evidence>